<feature type="compositionally biased region" description="Acidic residues" evidence="6">
    <location>
        <begin position="854"/>
        <end position="869"/>
    </location>
</feature>
<comment type="similarity">
    <text evidence="5">Belongs to the TRAFAC class myosin-kinesin ATPase superfamily. Kinesin family.</text>
</comment>
<feature type="region of interest" description="Disordered" evidence="6">
    <location>
        <begin position="1"/>
        <end position="166"/>
    </location>
</feature>
<organism evidence="8 9">
    <name type="scientific">Rhodotorula taiwanensis</name>
    <dbReference type="NCBI Taxonomy" id="741276"/>
    <lineage>
        <taxon>Eukaryota</taxon>
        <taxon>Fungi</taxon>
        <taxon>Dikarya</taxon>
        <taxon>Basidiomycota</taxon>
        <taxon>Pucciniomycotina</taxon>
        <taxon>Microbotryomycetes</taxon>
        <taxon>Sporidiobolales</taxon>
        <taxon>Sporidiobolaceae</taxon>
        <taxon>Rhodotorula</taxon>
    </lineage>
</organism>
<dbReference type="Proteomes" id="UP000237144">
    <property type="component" value="Unassembled WGS sequence"/>
</dbReference>
<dbReference type="AlphaFoldDB" id="A0A2S5B975"/>
<feature type="compositionally biased region" description="Polar residues" evidence="6">
    <location>
        <begin position="113"/>
        <end position="132"/>
    </location>
</feature>
<dbReference type="GO" id="GO:0005874">
    <property type="term" value="C:microtubule"/>
    <property type="evidence" value="ECO:0007669"/>
    <property type="project" value="UniProtKB-KW"/>
</dbReference>
<gene>
    <name evidence="8" type="ORF">BMF94_3661</name>
</gene>
<dbReference type="GO" id="GO:0016887">
    <property type="term" value="F:ATP hydrolysis activity"/>
    <property type="evidence" value="ECO:0007669"/>
    <property type="project" value="TreeGrafter"/>
</dbReference>
<dbReference type="STRING" id="741276.A0A2S5B975"/>
<dbReference type="PRINTS" id="PR00380">
    <property type="entry name" value="KINESINHEAVY"/>
</dbReference>
<dbReference type="GO" id="GO:0005871">
    <property type="term" value="C:kinesin complex"/>
    <property type="evidence" value="ECO:0007669"/>
    <property type="project" value="TreeGrafter"/>
</dbReference>
<comment type="caution">
    <text evidence="8">The sequence shown here is derived from an EMBL/GenBank/DDBJ whole genome shotgun (WGS) entry which is preliminary data.</text>
</comment>
<evidence type="ECO:0000256" key="5">
    <source>
        <dbReference type="PROSITE-ProRule" id="PRU00283"/>
    </source>
</evidence>
<dbReference type="OrthoDB" id="123929at2759"/>
<sequence length="1060" mass="114204">MSTRPSRVTRSSAAATSAVPAAPATRSRPGSSLSQTAQSTLAAGPQATRRTTRSSRANTPVPPSDAVDAPKTRGTAARTAAATRPQWGAPVRTPAVSTPPQSAVRRPAGSSLAVPTTVQRTRTPGQSLLSRMTSRDSLRQQATKTPARASAPTPAPAHANGLETYDGRREPIKAYLRIRPAPDGVPLQSYIQILNNTDVLMVPPADHRLNPSSSSATLFSNALLRSSNLALNPASHPSGVPDDVLASPTPHVPDPSTYGTLYKFTSVFPSPASPSATPIVSPTSPTFTPADREKAQRSPSQAEFFRSTTLPLVRDFLQNGENCLLFAYGSTGSGKTFTVQGGKGEDAGLLPRVVEVVWKSLEAKRQRAVTPPGSRRPGGPLMSTPNGKGPQPAEDGSTEDATSEVVAMDAGFDYSVLVSYSEVYNEKIYDLLEAPLLAPPPSTPAPASHAGGGGGGMFKGLFKNFTTVKRSALSLKADKGAPAAGPGQAAAKVVGGLREIKVSSAEEAHGVLARGQSNRRVFSTLANRASSRSHSIFTLKLVRTCRTTGVESTSRFSIVDLAGSERVVNTQTTGDRLKEAGNINKSLMVLGQCMEVLRKNQEKEKGRKPAIVPFRHSKLTEMFQSFFVGDGKAVMVVNVNPYETGFDENSHVMKFSAVAKGVMTVKREPEAYHTALAPGPSLPIDFEIPEIKKAKPEPRLVRISLVDDGEEQEVLYEEEDVDDEDADEDEFVNALLDELSALRTALFESRMQVELAQSSVRAQVVKEYEEKMLEMERRYQARLREEATGRAQADEAEMKLNAKLDILTRLQAAKTPGRGATYRSREQTVTPSTQYDDSDEEGIETEREGAGESFVDEDEAVEGETNDSEEVQRMLMPETDDAESPLAARVKLLSVDRPIQAKTETLPVRSPLSRETVRDHSGEDLEPTQKAADREDAVESDEGSETVSDASREDSFGPRDEARAEVDEYSVPLKMEDDRSTRTTGAADKENESPLGHGDRTLGEIDALGMDKSMVIRSSGGGAKKTKRKLGVKVVDVEDIDTYEGVLSPIRKTPSDSRHF</sequence>
<keyword evidence="1" id="KW-0493">Microtubule</keyword>
<dbReference type="Pfam" id="PF00225">
    <property type="entry name" value="Kinesin"/>
    <property type="match status" value="1"/>
</dbReference>
<dbReference type="PANTHER" id="PTHR24115:SF1008">
    <property type="entry name" value="KINESIN-LIKE PROTEIN SUBITO"/>
    <property type="match status" value="1"/>
</dbReference>
<evidence type="ECO:0000313" key="9">
    <source>
        <dbReference type="Proteomes" id="UP000237144"/>
    </source>
</evidence>
<dbReference type="InterPro" id="IPR027417">
    <property type="entry name" value="P-loop_NTPase"/>
</dbReference>
<keyword evidence="9" id="KW-1185">Reference proteome</keyword>
<dbReference type="InterPro" id="IPR001752">
    <property type="entry name" value="Kinesin_motor_dom"/>
</dbReference>
<evidence type="ECO:0000256" key="6">
    <source>
        <dbReference type="SAM" id="MobiDB-lite"/>
    </source>
</evidence>
<feature type="region of interest" description="Disordered" evidence="6">
    <location>
        <begin position="273"/>
        <end position="302"/>
    </location>
</feature>
<feature type="compositionally biased region" description="Polar residues" evidence="6">
    <location>
        <begin position="273"/>
        <end position="287"/>
    </location>
</feature>
<evidence type="ECO:0000256" key="1">
    <source>
        <dbReference type="ARBA" id="ARBA00022701"/>
    </source>
</evidence>
<dbReference type="GO" id="GO:0003777">
    <property type="term" value="F:microtubule motor activity"/>
    <property type="evidence" value="ECO:0007669"/>
    <property type="project" value="InterPro"/>
</dbReference>
<feature type="compositionally biased region" description="Basic and acidic residues" evidence="6">
    <location>
        <begin position="974"/>
        <end position="1001"/>
    </location>
</feature>
<feature type="compositionally biased region" description="Low complexity" evidence="6">
    <location>
        <begin position="1"/>
        <end position="29"/>
    </location>
</feature>
<evidence type="ECO:0000256" key="3">
    <source>
        <dbReference type="ARBA" id="ARBA00022840"/>
    </source>
</evidence>
<name>A0A2S5B975_9BASI</name>
<dbReference type="EMBL" id="PJQD01000038">
    <property type="protein sequence ID" value="POY73326.1"/>
    <property type="molecule type" value="Genomic_DNA"/>
</dbReference>
<dbReference type="SMART" id="SM00129">
    <property type="entry name" value="KISc"/>
    <property type="match status" value="1"/>
</dbReference>
<keyword evidence="4 5" id="KW-0505">Motor protein</keyword>
<dbReference type="InterPro" id="IPR027640">
    <property type="entry name" value="Kinesin-like_fam"/>
</dbReference>
<dbReference type="GO" id="GO:0005524">
    <property type="term" value="F:ATP binding"/>
    <property type="evidence" value="ECO:0007669"/>
    <property type="project" value="UniProtKB-UniRule"/>
</dbReference>
<feature type="domain" description="Kinesin motor" evidence="7">
    <location>
        <begin position="171"/>
        <end position="662"/>
    </location>
</feature>
<dbReference type="PANTHER" id="PTHR24115">
    <property type="entry name" value="KINESIN-RELATED"/>
    <property type="match status" value="1"/>
</dbReference>
<dbReference type="GO" id="GO:0008017">
    <property type="term" value="F:microtubule binding"/>
    <property type="evidence" value="ECO:0007669"/>
    <property type="project" value="InterPro"/>
</dbReference>
<dbReference type="GO" id="GO:0007018">
    <property type="term" value="P:microtubule-based movement"/>
    <property type="evidence" value="ECO:0007669"/>
    <property type="project" value="InterPro"/>
</dbReference>
<dbReference type="PROSITE" id="PS00411">
    <property type="entry name" value="KINESIN_MOTOR_1"/>
    <property type="match status" value="1"/>
</dbReference>
<evidence type="ECO:0000256" key="4">
    <source>
        <dbReference type="ARBA" id="ARBA00023175"/>
    </source>
</evidence>
<dbReference type="InterPro" id="IPR036961">
    <property type="entry name" value="Kinesin_motor_dom_sf"/>
</dbReference>
<feature type="region of interest" description="Disordered" evidence="6">
    <location>
        <begin position="364"/>
        <end position="402"/>
    </location>
</feature>
<keyword evidence="2 5" id="KW-0547">Nucleotide-binding</keyword>
<keyword evidence="3 5" id="KW-0067">ATP-binding</keyword>
<feature type="region of interest" description="Disordered" evidence="6">
    <location>
        <begin position="904"/>
        <end position="1001"/>
    </location>
</feature>
<dbReference type="SUPFAM" id="SSF52540">
    <property type="entry name" value="P-loop containing nucleoside triphosphate hydrolases"/>
    <property type="match status" value="1"/>
</dbReference>
<reference evidence="8 9" key="1">
    <citation type="journal article" date="2018" name="Front. Microbiol.">
        <title>Prospects for Fungal Bioremediation of Acidic Radioactive Waste Sites: Characterization and Genome Sequence of Rhodotorula taiwanensis MD1149.</title>
        <authorList>
            <person name="Tkavc R."/>
            <person name="Matrosova V.Y."/>
            <person name="Grichenko O.E."/>
            <person name="Gostincar C."/>
            <person name="Volpe R.P."/>
            <person name="Klimenkova P."/>
            <person name="Gaidamakova E.K."/>
            <person name="Zhou C.E."/>
            <person name="Stewart B.J."/>
            <person name="Lyman M.G."/>
            <person name="Malfatti S.A."/>
            <person name="Rubinfeld B."/>
            <person name="Courtot M."/>
            <person name="Singh J."/>
            <person name="Dalgard C.L."/>
            <person name="Hamilton T."/>
            <person name="Frey K.G."/>
            <person name="Gunde-Cimerman N."/>
            <person name="Dugan L."/>
            <person name="Daly M.J."/>
        </authorList>
    </citation>
    <scope>NUCLEOTIDE SEQUENCE [LARGE SCALE GENOMIC DNA]</scope>
    <source>
        <strain evidence="8 9">MD1149</strain>
    </source>
</reference>
<evidence type="ECO:0000259" key="7">
    <source>
        <dbReference type="PROSITE" id="PS50067"/>
    </source>
</evidence>
<feature type="binding site" evidence="5">
    <location>
        <begin position="329"/>
        <end position="336"/>
    </location>
    <ligand>
        <name>ATP</name>
        <dbReference type="ChEBI" id="CHEBI:30616"/>
    </ligand>
</feature>
<dbReference type="Gene3D" id="3.40.850.10">
    <property type="entry name" value="Kinesin motor domain"/>
    <property type="match status" value="1"/>
</dbReference>
<evidence type="ECO:0000256" key="2">
    <source>
        <dbReference type="ARBA" id="ARBA00022741"/>
    </source>
</evidence>
<dbReference type="PROSITE" id="PS50067">
    <property type="entry name" value="KINESIN_MOTOR_2"/>
    <property type="match status" value="1"/>
</dbReference>
<dbReference type="InterPro" id="IPR019821">
    <property type="entry name" value="Kinesin_motor_CS"/>
</dbReference>
<feature type="region of interest" description="Disordered" evidence="6">
    <location>
        <begin position="815"/>
        <end position="872"/>
    </location>
</feature>
<protein>
    <recommendedName>
        <fullName evidence="7">Kinesin motor domain-containing protein</fullName>
    </recommendedName>
</protein>
<feature type="compositionally biased region" description="Basic and acidic residues" evidence="6">
    <location>
        <begin position="950"/>
        <end position="966"/>
    </location>
</feature>
<accession>A0A2S5B975</accession>
<feature type="compositionally biased region" description="Polar residues" evidence="6">
    <location>
        <begin position="30"/>
        <end position="41"/>
    </location>
</feature>
<feature type="compositionally biased region" description="Low complexity" evidence="6">
    <location>
        <begin position="142"/>
        <end position="159"/>
    </location>
</feature>
<dbReference type="GO" id="GO:0005634">
    <property type="term" value="C:nucleus"/>
    <property type="evidence" value="ECO:0007669"/>
    <property type="project" value="TreeGrafter"/>
</dbReference>
<evidence type="ECO:0000313" key="8">
    <source>
        <dbReference type="EMBL" id="POY73326.1"/>
    </source>
</evidence>
<feature type="compositionally biased region" description="Low complexity" evidence="6">
    <location>
        <begin position="72"/>
        <end position="84"/>
    </location>
</feature>
<proteinExistence type="inferred from homology"/>